<dbReference type="Pfam" id="PF01497">
    <property type="entry name" value="Peripla_BP_2"/>
    <property type="match status" value="1"/>
</dbReference>
<evidence type="ECO:0000256" key="3">
    <source>
        <dbReference type="SAM" id="SignalP"/>
    </source>
</evidence>
<dbReference type="AlphaFoldDB" id="A0A1I5QDL2"/>
<evidence type="ECO:0000313" key="6">
    <source>
        <dbReference type="Proteomes" id="UP000182624"/>
    </source>
</evidence>
<dbReference type="InterPro" id="IPR050902">
    <property type="entry name" value="ABC_Transporter_SBP"/>
</dbReference>
<feature type="signal peptide" evidence="3">
    <location>
        <begin position="1"/>
        <end position="21"/>
    </location>
</feature>
<evidence type="ECO:0000256" key="2">
    <source>
        <dbReference type="SAM" id="MobiDB-lite"/>
    </source>
</evidence>
<dbReference type="PROSITE" id="PS50983">
    <property type="entry name" value="FE_B12_PBP"/>
    <property type="match status" value="1"/>
</dbReference>
<feature type="region of interest" description="Disordered" evidence="2">
    <location>
        <begin position="46"/>
        <end position="71"/>
    </location>
</feature>
<name>A0A1I5QDL2_9FIRM</name>
<dbReference type="SUPFAM" id="SSF53807">
    <property type="entry name" value="Helical backbone' metal receptor"/>
    <property type="match status" value="1"/>
</dbReference>
<dbReference type="GO" id="GO:0071281">
    <property type="term" value="P:cellular response to iron ion"/>
    <property type="evidence" value="ECO:0007669"/>
    <property type="project" value="TreeGrafter"/>
</dbReference>
<proteinExistence type="inferred from homology"/>
<comment type="similarity">
    <text evidence="1">Belongs to the bacterial solute-binding protein 8 family.</text>
</comment>
<dbReference type="Gene3D" id="3.40.50.1980">
    <property type="entry name" value="Nitrogenase molybdenum iron protein domain"/>
    <property type="match status" value="2"/>
</dbReference>
<evidence type="ECO:0000256" key="1">
    <source>
        <dbReference type="ARBA" id="ARBA00008814"/>
    </source>
</evidence>
<accession>A0A1I5QDL2</accession>
<gene>
    <name evidence="5" type="ORF">SAMN04487928_10261</name>
</gene>
<dbReference type="OrthoDB" id="9816357at2"/>
<dbReference type="Proteomes" id="UP000182624">
    <property type="component" value="Unassembled WGS sequence"/>
</dbReference>
<protein>
    <submittedName>
        <fullName evidence="5">Iron complex transport system substrate-binding protein</fullName>
    </submittedName>
</protein>
<reference evidence="6" key="1">
    <citation type="submission" date="2016-10" db="EMBL/GenBank/DDBJ databases">
        <authorList>
            <person name="Varghese N."/>
            <person name="Submissions S."/>
        </authorList>
    </citation>
    <scope>NUCLEOTIDE SEQUENCE [LARGE SCALE GENOMIC DNA]</scope>
    <source>
        <strain evidence="6">P18</strain>
    </source>
</reference>
<feature type="compositionally biased region" description="Polar residues" evidence="2">
    <location>
        <begin position="49"/>
        <end position="63"/>
    </location>
</feature>
<evidence type="ECO:0000259" key="4">
    <source>
        <dbReference type="PROSITE" id="PS50983"/>
    </source>
</evidence>
<sequence length="362" mass="38666">MKKKILSIVMAVAMMSTFAVGCGNSTTAENVSESVTEESAEAISEASALQTESTENTDVSAKPTTDRSGNEVTIPEEVNSIVSMAPSTTQILIDLGLGDKIVACDTYSYSSYADSLNADIPQFDMMTPDQEQIIALGADVVFTTGMSASHGDDVFAAVKEAGVCVLDIPSSASLQDISDDIRFIGAATSTSDAAEAIVKEMEATIEEISKIAATIPEEEKKTVLFELFTPSADSPTIYTCGSNTYINEMISLIGATNVAGEEESQWPALTEEAAVAMDPQVILTADMYTDDVINVILSMSGWENVSAIKDKAVYQIDNDTVNRPNHHVVSAMIEMARDIYPDYYETTVDPFGAEDSKEQPAA</sequence>
<organism evidence="5 6">
    <name type="scientific">Butyrivibrio proteoclasticus</name>
    <dbReference type="NCBI Taxonomy" id="43305"/>
    <lineage>
        <taxon>Bacteria</taxon>
        <taxon>Bacillati</taxon>
        <taxon>Bacillota</taxon>
        <taxon>Clostridia</taxon>
        <taxon>Lachnospirales</taxon>
        <taxon>Lachnospiraceae</taxon>
        <taxon>Butyrivibrio</taxon>
    </lineage>
</organism>
<evidence type="ECO:0000313" key="5">
    <source>
        <dbReference type="EMBL" id="SFP44121.1"/>
    </source>
</evidence>
<keyword evidence="3" id="KW-0732">Signal</keyword>
<feature type="domain" description="Fe/B12 periplasmic-binding" evidence="4">
    <location>
        <begin position="80"/>
        <end position="347"/>
    </location>
</feature>
<feature type="chain" id="PRO_5039319371" evidence="3">
    <location>
        <begin position="22"/>
        <end position="362"/>
    </location>
</feature>
<dbReference type="PANTHER" id="PTHR30535">
    <property type="entry name" value="VITAMIN B12-BINDING PROTEIN"/>
    <property type="match status" value="1"/>
</dbReference>
<dbReference type="EMBL" id="FOXO01000002">
    <property type="protein sequence ID" value="SFP44121.1"/>
    <property type="molecule type" value="Genomic_DNA"/>
</dbReference>
<dbReference type="InterPro" id="IPR002491">
    <property type="entry name" value="ABC_transptr_periplasmic_BD"/>
</dbReference>
<keyword evidence="6" id="KW-1185">Reference proteome</keyword>
<dbReference type="PANTHER" id="PTHR30535:SF34">
    <property type="entry name" value="MOLYBDATE-BINDING PROTEIN MOLA"/>
    <property type="match status" value="1"/>
</dbReference>
<dbReference type="RefSeq" id="WP_074883336.1">
    <property type="nucleotide sequence ID" value="NZ_FOXO01000002.1"/>
</dbReference>
<dbReference type="PROSITE" id="PS51257">
    <property type="entry name" value="PROKAR_LIPOPROTEIN"/>
    <property type="match status" value="1"/>
</dbReference>